<dbReference type="PANTHER" id="PTHR35176:SF4">
    <property type="entry name" value="PYRIDOXAMINE 5'-PHOSPHATE OXIDASE-RELATED FMN-BINDING"/>
    <property type="match status" value="1"/>
</dbReference>
<name>A0A317NVD3_9NOCA</name>
<keyword evidence="1" id="KW-0560">Oxidoreductase</keyword>
<dbReference type="AlphaFoldDB" id="A0A317NVD3"/>
<sequence length="139" mass="15482">MSVLDESTPFGAMVAKRLADEHVIWLTTVGADGTPQPNPVWFLWRAGEFLLFTQPAAKRLRHIAERPRVALNLNSTHSGGDVVVFAGEARVGEQADAEEIADYVRKYTQGFVDIKMTEAEFFASYSTPIRIAPDRLRGF</sequence>
<accession>A0A317NVD3</accession>
<protein>
    <submittedName>
        <fullName evidence="3">PPOX class probable F420-dependent enzyme</fullName>
    </submittedName>
</protein>
<gene>
    <name evidence="3" type="ORF">DFR69_103377</name>
</gene>
<dbReference type="RefSeq" id="WP_244198186.1">
    <property type="nucleotide sequence ID" value="NZ_QGTL01000003.1"/>
</dbReference>
<dbReference type="Gene3D" id="2.30.110.10">
    <property type="entry name" value="Electron Transport, Fmn-binding Protein, Chain A"/>
    <property type="match status" value="1"/>
</dbReference>
<dbReference type="InterPro" id="IPR052019">
    <property type="entry name" value="F420H2_bilvrd_red/Heme_oxyg"/>
</dbReference>
<dbReference type="SUPFAM" id="SSF50475">
    <property type="entry name" value="FMN-binding split barrel"/>
    <property type="match status" value="1"/>
</dbReference>
<evidence type="ECO:0000256" key="1">
    <source>
        <dbReference type="ARBA" id="ARBA00023002"/>
    </source>
</evidence>
<dbReference type="Pfam" id="PF01243">
    <property type="entry name" value="PNPOx_N"/>
    <property type="match status" value="1"/>
</dbReference>
<keyword evidence="4" id="KW-1185">Reference proteome</keyword>
<evidence type="ECO:0000313" key="4">
    <source>
        <dbReference type="Proteomes" id="UP000246410"/>
    </source>
</evidence>
<dbReference type="GO" id="GO:0070967">
    <property type="term" value="F:coenzyme F420 binding"/>
    <property type="evidence" value="ECO:0007669"/>
    <property type="project" value="TreeGrafter"/>
</dbReference>
<evidence type="ECO:0000259" key="2">
    <source>
        <dbReference type="Pfam" id="PF01243"/>
    </source>
</evidence>
<reference evidence="3 4" key="1">
    <citation type="submission" date="2018-05" db="EMBL/GenBank/DDBJ databases">
        <title>Genomic Encyclopedia of Type Strains, Phase IV (KMG-IV): sequencing the most valuable type-strain genomes for metagenomic binning, comparative biology and taxonomic classification.</title>
        <authorList>
            <person name="Goeker M."/>
        </authorList>
    </citation>
    <scope>NUCLEOTIDE SEQUENCE [LARGE SCALE GENOMIC DNA]</scope>
    <source>
        <strain evidence="3 4">DSM 44717</strain>
    </source>
</reference>
<dbReference type="InterPro" id="IPR012349">
    <property type="entry name" value="Split_barrel_FMN-bd"/>
</dbReference>
<dbReference type="NCBIfam" id="TIGR03667">
    <property type="entry name" value="Rv3369"/>
    <property type="match status" value="1"/>
</dbReference>
<evidence type="ECO:0000313" key="3">
    <source>
        <dbReference type="EMBL" id="PWV77778.1"/>
    </source>
</evidence>
<organism evidence="3 4">
    <name type="scientific">Nocardia neocaledoniensis</name>
    <dbReference type="NCBI Taxonomy" id="236511"/>
    <lineage>
        <taxon>Bacteria</taxon>
        <taxon>Bacillati</taxon>
        <taxon>Actinomycetota</taxon>
        <taxon>Actinomycetes</taxon>
        <taxon>Mycobacteriales</taxon>
        <taxon>Nocardiaceae</taxon>
        <taxon>Nocardia</taxon>
    </lineage>
</organism>
<dbReference type="Proteomes" id="UP000246410">
    <property type="component" value="Unassembled WGS sequence"/>
</dbReference>
<dbReference type="EMBL" id="QGTL01000003">
    <property type="protein sequence ID" value="PWV77778.1"/>
    <property type="molecule type" value="Genomic_DNA"/>
</dbReference>
<dbReference type="InterPro" id="IPR011576">
    <property type="entry name" value="Pyridox_Oxase_N"/>
</dbReference>
<dbReference type="GO" id="GO:0005829">
    <property type="term" value="C:cytosol"/>
    <property type="evidence" value="ECO:0007669"/>
    <property type="project" value="TreeGrafter"/>
</dbReference>
<dbReference type="PANTHER" id="PTHR35176">
    <property type="entry name" value="HEME OXYGENASE HI_0854-RELATED"/>
    <property type="match status" value="1"/>
</dbReference>
<comment type="caution">
    <text evidence="3">The sequence shown here is derived from an EMBL/GenBank/DDBJ whole genome shotgun (WGS) entry which is preliminary data.</text>
</comment>
<proteinExistence type="predicted"/>
<dbReference type="InterPro" id="IPR019966">
    <property type="entry name" value="F420-dep_enz_PPOX_Rv3369"/>
</dbReference>
<feature type="domain" description="Pyridoxamine 5'-phosphate oxidase N-terminal" evidence="2">
    <location>
        <begin position="15"/>
        <end position="109"/>
    </location>
</feature>
<dbReference type="GO" id="GO:0016627">
    <property type="term" value="F:oxidoreductase activity, acting on the CH-CH group of donors"/>
    <property type="evidence" value="ECO:0007669"/>
    <property type="project" value="TreeGrafter"/>
</dbReference>